<proteinExistence type="predicted"/>
<keyword evidence="2" id="KW-1185">Reference proteome</keyword>
<accession>A0A2I3GYX1</accession>
<sequence>MGRALEVNETQVWMSLFRRLWPVIPLSWAVSHRTWYQDSPHLVKAVLLCSFWIYSMEKCA</sequence>
<dbReference type="InParanoid" id="A0A2I3GYX1"/>
<reference evidence="1" key="1">
    <citation type="submission" date="2012-10" db="EMBL/GenBank/DDBJ databases">
        <authorList>
            <consortium name="Gibbon Genome Sequencing Consortium"/>
        </authorList>
    </citation>
    <scope>NUCLEOTIDE SEQUENCE [LARGE SCALE GENOMIC DNA]</scope>
</reference>
<name>A0A2I3GYX1_NOMLE</name>
<evidence type="ECO:0000313" key="2">
    <source>
        <dbReference type="Proteomes" id="UP000001073"/>
    </source>
</evidence>
<reference evidence="1" key="3">
    <citation type="submission" date="2025-09" db="UniProtKB">
        <authorList>
            <consortium name="Ensembl"/>
        </authorList>
    </citation>
    <scope>IDENTIFICATION</scope>
</reference>
<dbReference type="AlphaFoldDB" id="A0A2I3GYX1"/>
<dbReference type="Proteomes" id="UP000001073">
    <property type="component" value="Unplaced"/>
</dbReference>
<evidence type="ECO:0000313" key="1">
    <source>
        <dbReference type="Ensembl" id="ENSNLEP00000036450.1"/>
    </source>
</evidence>
<organism evidence="1 2">
    <name type="scientific">Nomascus leucogenys</name>
    <name type="common">Northern white-cheeked gibbon</name>
    <name type="synonym">Hylobates leucogenys</name>
    <dbReference type="NCBI Taxonomy" id="61853"/>
    <lineage>
        <taxon>Eukaryota</taxon>
        <taxon>Metazoa</taxon>
        <taxon>Chordata</taxon>
        <taxon>Craniata</taxon>
        <taxon>Vertebrata</taxon>
        <taxon>Euteleostomi</taxon>
        <taxon>Mammalia</taxon>
        <taxon>Eutheria</taxon>
        <taxon>Euarchontoglires</taxon>
        <taxon>Primates</taxon>
        <taxon>Haplorrhini</taxon>
        <taxon>Catarrhini</taxon>
        <taxon>Hylobatidae</taxon>
        <taxon>Nomascus</taxon>
    </lineage>
</organism>
<reference evidence="1" key="2">
    <citation type="submission" date="2025-08" db="UniProtKB">
        <authorList>
            <consortium name="Ensembl"/>
        </authorList>
    </citation>
    <scope>IDENTIFICATION</scope>
</reference>
<protein>
    <submittedName>
        <fullName evidence="1">Uncharacterized protein</fullName>
    </submittedName>
</protein>
<dbReference type="Ensembl" id="ENSNLET00000041226.1">
    <property type="protein sequence ID" value="ENSNLEP00000036450.1"/>
    <property type="gene ID" value="ENSNLEG00000030393.1"/>
</dbReference>